<proteinExistence type="predicted"/>
<keyword evidence="2" id="KW-1185">Reference proteome</keyword>
<sequence length="133" mass="13525">MSTPPATEGARGTTAAGGLSDVILFGLPRPRLAGGVISLVCWTGKLSTDGSVGAAGGIAAGSILEVAATEMEELGGQLVSTTSSFTLDQPNNIPTNKSLEHQQQKINNSKSHNRNLIACGFQSVSNMITVSAA</sequence>
<evidence type="ECO:0000313" key="1">
    <source>
        <dbReference type="EMBL" id="KAF7837158.1"/>
    </source>
</evidence>
<dbReference type="AlphaFoldDB" id="A0A834X2A7"/>
<evidence type="ECO:0000313" key="2">
    <source>
        <dbReference type="Proteomes" id="UP000634136"/>
    </source>
</evidence>
<dbReference type="EMBL" id="JAAIUW010000003">
    <property type="protein sequence ID" value="KAF7837158.1"/>
    <property type="molecule type" value="Genomic_DNA"/>
</dbReference>
<dbReference type="Proteomes" id="UP000634136">
    <property type="component" value="Unassembled WGS sequence"/>
</dbReference>
<reference evidence="1" key="1">
    <citation type="submission" date="2020-09" db="EMBL/GenBank/DDBJ databases">
        <title>Genome-Enabled Discovery of Anthraquinone Biosynthesis in Senna tora.</title>
        <authorList>
            <person name="Kang S.-H."/>
            <person name="Pandey R.P."/>
            <person name="Lee C.-M."/>
            <person name="Sim J.-S."/>
            <person name="Jeong J.-T."/>
            <person name="Choi B.-S."/>
            <person name="Jung M."/>
            <person name="Ginzburg D."/>
            <person name="Zhao K."/>
            <person name="Won S.Y."/>
            <person name="Oh T.-J."/>
            <person name="Yu Y."/>
            <person name="Kim N.-H."/>
            <person name="Lee O.R."/>
            <person name="Lee T.-H."/>
            <person name="Bashyal P."/>
            <person name="Kim T.-S."/>
            <person name="Lee W.-H."/>
            <person name="Kawkins C."/>
            <person name="Kim C.-K."/>
            <person name="Kim J.S."/>
            <person name="Ahn B.O."/>
            <person name="Rhee S.Y."/>
            <person name="Sohng J.K."/>
        </authorList>
    </citation>
    <scope>NUCLEOTIDE SEQUENCE</scope>
    <source>
        <tissue evidence="1">Leaf</tissue>
    </source>
</reference>
<protein>
    <submittedName>
        <fullName evidence="1">Uncharacterized protein</fullName>
    </submittedName>
</protein>
<organism evidence="1 2">
    <name type="scientific">Senna tora</name>
    <dbReference type="NCBI Taxonomy" id="362788"/>
    <lineage>
        <taxon>Eukaryota</taxon>
        <taxon>Viridiplantae</taxon>
        <taxon>Streptophyta</taxon>
        <taxon>Embryophyta</taxon>
        <taxon>Tracheophyta</taxon>
        <taxon>Spermatophyta</taxon>
        <taxon>Magnoliopsida</taxon>
        <taxon>eudicotyledons</taxon>
        <taxon>Gunneridae</taxon>
        <taxon>Pentapetalae</taxon>
        <taxon>rosids</taxon>
        <taxon>fabids</taxon>
        <taxon>Fabales</taxon>
        <taxon>Fabaceae</taxon>
        <taxon>Caesalpinioideae</taxon>
        <taxon>Cassia clade</taxon>
        <taxon>Senna</taxon>
    </lineage>
</organism>
<name>A0A834X2A7_9FABA</name>
<comment type="caution">
    <text evidence="1">The sequence shown here is derived from an EMBL/GenBank/DDBJ whole genome shotgun (WGS) entry which is preliminary data.</text>
</comment>
<gene>
    <name evidence="1" type="ORF">G2W53_005640</name>
</gene>
<accession>A0A834X2A7</accession>